<dbReference type="GO" id="GO:0070449">
    <property type="term" value="C:elongin complex"/>
    <property type="evidence" value="ECO:0007669"/>
    <property type="project" value="InterPro"/>
</dbReference>
<dbReference type="EMBL" id="CADEPI010000007">
    <property type="protein sequence ID" value="CAB3362154.1"/>
    <property type="molecule type" value="Genomic_DNA"/>
</dbReference>
<dbReference type="Proteomes" id="UP000494165">
    <property type="component" value="Unassembled WGS sequence"/>
</dbReference>
<dbReference type="OrthoDB" id="7537057at2759"/>
<evidence type="ECO:0000256" key="1">
    <source>
        <dbReference type="SAM" id="MobiDB-lite"/>
    </source>
</evidence>
<dbReference type="SUPFAM" id="SSF54236">
    <property type="entry name" value="Ubiquitin-like"/>
    <property type="match status" value="1"/>
</dbReference>
<dbReference type="CDD" id="cd01788">
    <property type="entry name" value="Ubl_ElonginB"/>
    <property type="match status" value="1"/>
</dbReference>
<feature type="compositionally biased region" description="Polar residues" evidence="1">
    <location>
        <begin position="115"/>
        <end position="124"/>
    </location>
</feature>
<accession>A0A8S1C2S8</accession>
<dbReference type="InterPro" id="IPR000626">
    <property type="entry name" value="Ubiquitin-like_dom"/>
</dbReference>
<feature type="domain" description="Ubiquitin-like" evidence="2">
    <location>
        <begin position="8"/>
        <end position="75"/>
    </location>
</feature>
<reference evidence="3 4" key="1">
    <citation type="submission" date="2020-04" db="EMBL/GenBank/DDBJ databases">
        <authorList>
            <person name="Alioto T."/>
            <person name="Alioto T."/>
            <person name="Gomez Garrido J."/>
        </authorList>
    </citation>
    <scope>NUCLEOTIDE SEQUENCE [LARGE SCALE GENOMIC DNA]</scope>
</reference>
<evidence type="ECO:0000313" key="4">
    <source>
        <dbReference type="Proteomes" id="UP000494165"/>
    </source>
</evidence>
<dbReference type="GO" id="GO:0006368">
    <property type="term" value="P:transcription elongation by RNA polymerase II"/>
    <property type="evidence" value="ECO:0007669"/>
    <property type="project" value="InterPro"/>
</dbReference>
<dbReference type="PANTHER" id="PTHR13248">
    <property type="entry name" value="TRANSCRIPTION ELONGATION FACTOR B POLYPEPTIDE 2"/>
    <property type="match status" value="1"/>
</dbReference>
<gene>
    <name evidence="3" type="ORF">CLODIP_2_CD01792</name>
</gene>
<dbReference type="PANTHER" id="PTHR13248:SF4">
    <property type="entry name" value="ELONGIN B"/>
    <property type="match status" value="1"/>
</dbReference>
<protein>
    <recommendedName>
        <fullName evidence="2">Ubiquitin-like domain-containing protein</fullName>
    </recommendedName>
</protein>
<dbReference type="AlphaFoldDB" id="A0A8S1C2S8"/>
<evidence type="ECO:0000313" key="3">
    <source>
        <dbReference type="EMBL" id="CAB3362154.1"/>
    </source>
</evidence>
<dbReference type="Gene3D" id="3.10.20.90">
    <property type="entry name" value="Phosphatidylinositol 3-kinase Catalytic Subunit, Chain A, domain 1"/>
    <property type="match status" value="1"/>
</dbReference>
<dbReference type="Pfam" id="PF00240">
    <property type="entry name" value="ubiquitin"/>
    <property type="match status" value="1"/>
</dbReference>
<feature type="region of interest" description="Disordered" evidence="1">
    <location>
        <begin position="104"/>
        <end position="124"/>
    </location>
</feature>
<evidence type="ECO:0000259" key="2">
    <source>
        <dbReference type="PROSITE" id="PS50053"/>
    </source>
</evidence>
<proteinExistence type="predicted"/>
<dbReference type="PROSITE" id="PS50053">
    <property type="entry name" value="UBIQUITIN_2"/>
    <property type="match status" value="1"/>
</dbReference>
<dbReference type="GO" id="GO:0030891">
    <property type="term" value="C:VCB complex"/>
    <property type="evidence" value="ECO:0007669"/>
    <property type="project" value="InterPro"/>
</dbReference>
<keyword evidence="4" id="KW-1185">Reference proteome</keyword>
<comment type="caution">
    <text evidence="3">The sequence shown here is derived from an EMBL/GenBank/DDBJ whole genome shotgun (WGS) entry which is preliminary data.</text>
</comment>
<name>A0A8S1C2S8_9INSE</name>
<dbReference type="InterPro" id="IPR039049">
    <property type="entry name" value="ELOB"/>
</dbReference>
<dbReference type="InterPro" id="IPR029071">
    <property type="entry name" value="Ubiquitin-like_domsf"/>
</dbReference>
<sequence length="124" mass="13753">MHLYSLPSDVFLVIRRKKTTIFTDCKDSATVLELKKIVEGITKIPPADQRLYTTNSAIMEDSKTLQDYGFNATTSKAQNPTSIGLTFKLSSGEFEDLELCPYSTPPELPDVMKSQDANGQEQAS</sequence>
<organism evidence="3 4">
    <name type="scientific">Cloeon dipterum</name>
    <dbReference type="NCBI Taxonomy" id="197152"/>
    <lineage>
        <taxon>Eukaryota</taxon>
        <taxon>Metazoa</taxon>
        <taxon>Ecdysozoa</taxon>
        <taxon>Arthropoda</taxon>
        <taxon>Hexapoda</taxon>
        <taxon>Insecta</taxon>
        <taxon>Pterygota</taxon>
        <taxon>Palaeoptera</taxon>
        <taxon>Ephemeroptera</taxon>
        <taxon>Pisciforma</taxon>
        <taxon>Baetidae</taxon>
        <taxon>Cloeon</taxon>
    </lineage>
</organism>